<dbReference type="GO" id="GO:0006508">
    <property type="term" value="P:proteolysis"/>
    <property type="evidence" value="ECO:0007669"/>
    <property type="project" value="UniProtKB-KW"/>
</dbReference>
<keyword evidence="3" id="KW-0645">Protease</keyword>
<dbReference type="STRING" id="926559.JoomaDRAFT_1348"/>
<evidence type="ECO:0000313" key="4">
    <source>
        <dbReference type="Proteomes" id="UP000004690"/>
    </source>
</evidence>
<feature type="chain" id="PRO_5003668455" evidence="1">
    <location>
        <begin position="21"/>
        <end position="567"/>
    </location>
</feature>
<feature type="domain" description="Tail specific protease" evidence="2">
    <location>
        <begin position="345"/>
        <end position="544"/>
    </location>
</feature>
<evidence type="ECO:0000256" key="1">
    <source>
        <dbReference type="SAM" id="SignalP"/>
    </source>
</evidence>
<dbReference type="Gene3D" id="3.90.226.10">
    <property type="entry name" value="2-enoyl-CoA Hydratase, Chain A, domain 1"/>
    <property type="match status" value="1"/>
</dbReference>
<dbReference type="PANTHER" id="PTHR32060">
    <property type="entry name" value="TAIL-SPECIFIC PROTEASE"/>
    <property type="match status" value="1"/>
</dbReference>
<dbReference type="OrthoDB" id="5379939at2"/>
<dbReference type="GO" id="GO:0008236">
    <property type="term" value="F:serine-type peptidase activity"/>
    <property type="evidence" value="ECO:0007669"/>
    <property type="project" value="InterPro"/>
</dbReference>
<dbReference type="GO" id="GO:0004175">
    <property type="term" value="F:endopeptidase activity"/>
    <property type="evidence" value="ECO:0007669"/>
    <property type="project" value="TreeGrafter"/>
</dbReference>
<dbReference type="eggNOG" id="COG0793">
    <property type="taxonomic scope" value="Bacteria"/>
</dbReference>
<name>I3C421_9FLAO</name>
<feature type="signal peptide" evidence="1">
    <location>
        <begin position="1"/>
        <end position="20"/>
    </location>
</feature>
<sequence length="567" mass="65453">MKKKLFLSLFSLLCLHKIVAQNNLEEETKVQQLCLVWGFLKYHHPEISKGKVDVDELFLKLYNQLNLVDKQEEVNTIFLNIINSYGDISNNTNNNSSERDRLNFFENEDYNWIENLNFNKELTNKLLLIKNNYSNPKGYYASQSKLSKILNFDNEKIIEDFDFNSTPHRLLSLARFWNIINYYNVNKFLFDDDWNNVLNKFIKPFMDAKSKLDYDILKAKLVSNIDDSHAFYFPQGLYDSLFNYKPPFGTRIINDTLLISNLYNKDLSSKDSLRGGDIITHIDGKPINEYMENKFGSFFSASNKDSWNRIHQYYALYNSTDEVNVTYYSPMENKHLKKTIHLYESYDLDKQVKRSLDKGNEINTSKEVGETSLYINLEAITNKELKKISKTFDKYNGLIFDLRNYPKSIAGSDIAKYIYPERKEFIKVLFPTNIPSIGDYNADAPLKLIADPFKAGKKNNNYYKGKVILLVINSTISKAEYIGMAIQSAPNSVTIGETTAGAVMNIITIPLPDGDNVNFTGMTAYYPNGEVVQRKGLKIDHIVHQSALHPDQDLQLEKALEIINKSK</sequence>
<dbReference type="PANTHER" id="PTHR32060:SF30">
    <property type="entry name" value="CARBOXY-TERMINAL PROCESSING PROTEASE CTPA"/>
    <property type="match status" value="1"/>
</dbReference>
<dbReference type="GO" id="GO:0030288">
    <property type="term" value="C:outer membrane-bounded periplasmic space"/>
    <property type="evidence" value="ECO:0007669"/>
    <property type="project" value="TreeGrafter"/>
</dbReference>
<accession>I3C421</accession>
<evidence type="ECO:0000313" key="3">
    <source>
        <dbReference type="EMBL" id="EIJ38364.1"/>
    </source>
</evidence>
<keyword evidence="1" id="KW-0732">Signal</keyword>
<dbReference type="HOGENOM" id="CLU_022422_0_0_10"/>
<proteinExistence type="predicted"/>
<keyword evidence="4" id="KW-1185">Reference proteome</keyword>
<organism evidence="3 4">
    <name type="scientific">Galbibacter orientalis DSM 19592</name>
    <dbReference type="NCBI Taxonomy" id="926559"/>
    <lineage>
        <taxon>Bacteria</taxon>
        <taxon>Pseudomonadati</taxon>
        <taxon>Bacteroidota</taxon>
        <taxon>Flavobacteriia</taxon>
        <taxon>Flavobacteriales</taxon>
        <taxon>Flavobacteriaceae</taxon>
        <taxon>Galbibacter</taxon>
    </lineage>
</organism>
<dbReference type="InterPro" id="IPR029045">
    <property type="entry name" value="ClpP/crotonase-like_dom_sf"/>
</dbReference>
<dbReference type="RefSeq" id="WP_008611533.1">
    <property type="nucleotide sequence ID" value="NZ_JH651379.1"/>
</dbReference>
<protein>
    <submittedName>
        <fullName evidence="3">Periplasmic protease</fullName>
    </submittedName>
</protein>
<gene>
    <name evidence="3" type="ORF">JoomaDRAFT_1348</name>
</gene>
<dbReference type="EMBL" id="JH651379">
    <property type="protein sequence ID" value="EIJ38364.1"/>
    <property type="molecule type" value="Genomic_DNA"/>
</dbReference>
<evidence type="ECO:0000259" key="2">
    <source>
        <dbReference type="SMART" id="SM00245"/>
    </source>
</evidence>
<dbReference type="Proteomes" id="UP000004690">
    <property type="component" value="Unassembled WGS sequence"/>
</dbReference>
<dbReference type="AlphaFoldDB" id="I3C421"/>
<reference evidence="3 4" key="1">
    <citation type="submission" date="2012-02" db="EMBL/GenBank/DDBJ databases">
        <title>Improved High-Quality Draft genome of Joostella marina DSM 19592.</title>
        <authorList>
            <consortium name="US DOE Joint Genome Institute (JGI-PGF)"/>
            <person name="Lucas S."/>
            <person name="Copeland A."/>
            <person name="Lapidus A."/>
            <person name="Bruce D."/>
            <person name="Goodwin L."/>
            <person name="Pitluck S."/>
            <person name="Peters L."/>
            <person name="Chertkov O."/>
            <person name="Ovchinnikova G."/>
            <person name="Kyrpides N."/>
            <person name="Mavromatis K."/>
            <person name="Detter J.C."/>
            <person name="Han C."/>
            <person name="Land M."/>
            <person name="Hauser L."/>
            <person name="Markowitz V."/>
            <person name="Cheng J.-F."/>
            <person name="Hugenholtz P."/>
            <person name="Woyke T."/>
            <person name="Wu D."/>
            <person name="Tindall B."/>
            <person name="Brambilla E."/>
            <person name="Klenk H.-P."/>
            <person name="Eisen J.A."/>
        </authorList>
    </citation>
    <scope>NUCLEOTIDE SEQUENCE [LARGE SCALE GENOMIC DNA]</scope>
    <source>
        <strain evidence="3 4">DSM 19592</strain>
    </source>
</reference>
<dbReference type="SUPFAM" id="SSF52096">
    <property type="entry name" value="ClpP/crotonase"/>
    <property type="match status" value="1"/>
</dbReference>
<dbReference type="Pfam" id="PF03572">
    <property type="entry name" value="Peptidase_S41"/>
    <property type="match status" value="1"/>
</dbReference>
<dbReference type="SMART" id="SM00245">
    <property type="entry name" value="TSPc"/>
    <property type="match status" value="1"/>
</dbReference>
<dbReference type="GO" id="GO:0007165">
    <property type="term" value="P:signal transduction"/>
    <property type="evidence" value="ECO:0007669"/>
    <property type="project" value="TreeGrafter"/>
</dbReference>
<keyword evidence="3" id="KW-0378">Hydrolase</keyword>
<dbReference type="InterPro" id="IPR005151">
    <property type="entry name" value="Tail-specific_protease"/>
</dbReference>